<dbReference type="SMART" id="SM00192">
    <property type="entry name" value="LDLa"/>
    <property type="match status" value="1"/>
</dbReference>
<feature type="chain" id="PRO_5029870372" evidence="4">
    <location>
        <begin position="23"/>
        <end position="182"/>
    </location>
</feature>
<organism evidence="5 6">
    <name type="scientific">Haemonchus contortus</name>
    <name type="common">Barber pole worm</name>
    <dbReference type="NCBI Taxonomy" id="6289"/>
    <lineage>
        <taxon>Eukaryota</taxon>
        <taxon>Metazoa</taxon>
        <taxon>Ecdysozoa</taxon>
        <taxon>Nematoda</taxon>
        <taxon>Chromadorea</taxon>
        <taxon>Rhabditida</taxon>
        <taxon>Rhabditina</taxon>
        <taxon>Rhabditomorpha</taxon>
        <taxon>Strongyloidea</taxon>
        <taxon>Trichostrongylidae</taxon>
        <taxon>Haemonchus</taxon>
    </lineage>
</organism>
<dbReference type="InterPro" id="IPR036055">
    <property type="entry name" value="LDL_receptor-like_sf"/>
</dbReference>
<feature type="signal peptide" evidence="4">
    <location>
        <begin position="1"/>
        <end position="22"/>
    </location>
</feature>
<keyword evidence="3" id="KW-0812">Transmembrane</keyword>
<keyword evidence="1 2" id="KW-1015">Disulfide bond</keyword>
<dbReference type="WBParaSite" id="HCON_00016220-00001">
    <property type="protein sequence ID" value="HCON_00016220-00001"/>
    <property type="gene ID" value="HCON_00016220"/>
</dbReference>
<comment type="caution">
    <text evidence="2">Lacks conserved residue(s) required for the propagation of feature annotation.</text>
</comment>
<sequence>METQMVAVIWSILFYLIEQLTAQLESSMGMRSNLDDARRKDLVNQCPGEWQFPCRNGECIARYDACDGIAQCSDGSDEWNCDQWRQNNGGFNKHVGGGDTQTSTTTTTTTTAMAVESGFIVLSTREVLITFAIFAILAVAVVMVVRRRARMKVLARNRRGNLLQKFQGDSDEDDILISSMYS</sequence>
<dbReference type="CDD" id="cd00112">
    <property type="entry name" value="LDLa"/>
    <property type="match status" value="1"/>
</dbReference>
<keyword evidence="5" id="KW-1185">Reference proteome</keyword>
<evidence type="ECO:0000313" key="5">
    <source>
        <dbReference type="Proteomes" id="UP000025227"/>
    </source>
</evidence>
<dbReference type="InterPro" id="IPR002172">
    <property type="entry name" value="LDrepeatLR_classA_rpt"/>
</dbReference>
<dbReference type="PANTHER" id="PTHR46876:SF1">
    <property type="entry name" value="LOW-DENSITY LIPOPROTEIN RECEPTOR-RELATED PROTEIN 11"/>
    <property type="match status" value="1"/>
</dbReference>
<evidence type="ECO:0000256" key="2">
    <source>
        <dbReference type="PROSITE-ProRule" id="PRU00124"/>
    </source>
</evidence>
<dbReference type="Pfam" id="PF00057">
    <property type="entry name" value="Ldl_recept_a"/>
    <property type="match status" value="1"/>
</dbReference>
<keyword evidence="4" id="KW-0732">Signal</keyword>
<reference evidence="6" key="1">
    <citation type="submission" date="2020-12" db="UniProtKB">
        <authorList>
            <consortium name="WormBaseParasite"/>
        </authorList>
    </citation>
    <scope>IDENTIFICATION</scope>
    <source>
        <strain evidence="6">MHco3</strain>
    </source>
</reference>
<name>A0A7I4XXI5_HAECO</name>
<dbReference type="InterPro" id="IPR023415">
    <property type="entry name" value="LDLR_class-A_CS"/>
</dbReference>
<evidence type="ECO:0000256" key="1">
    <source>
        <dbReference type="ARBA" id="ARBA00023157"/>
    </source>
</evidence>
<accession>A0A7I4XXI5</accession>
<dbReference type="Gene3D" id="4.10.400.10">
    <property type="entry name" value="Low-density Lipoprotein Receptor"/>
    <property type="match status" value="1"/>
</dbReference>
<dbReference type="PROSITE" id="PS01209">
    <property type="entry name" value="LDLRA_1"/>
    <property type="match status" value="1"/>
</dbReference>
<keyword evidence="3" id="KW-1133">Transmembrane helix</keyword>
<feature type="transmembrane region" description="Helical" evidence="3">
    <location>
        <begin position="127"/>
        <end position="145"/>
    </location>
</feature>
<dbReference type="OrthoDB" id="6076617at2759"/>
<evidence type="ECO:0000256" key="3">
    <source>
        <dbReference type="SAM" id="Phobius"/>
    </source>
</evidence>
<protein>
    <submittedName>
        <fullName evidence="6">Low-density lipoprotein receptor domain class A</fullName>
    </submittedName>
</protein>
<evidence type="ECO:0000256" key="4">
    <source>
        <dbReference type="SAM" id="SignalP"/>
    </source>
</evidence>
<dbReference type="PANTHER" id="PTHR46876">
    <property type="entry name" value="LOW-DENSITY LIPOPROTEIN RECEPTOR-RELATED PROTEIN 11"/>
    <property type="match status" value="1"/>
</dbReference>
<dbReference type="OMA" id="AQYDLCN"/>
<evidence type="ECO:0000313" key="6">
    <source>
        <dbReference type="WBParaSite" id="HCON_00016220-00001"/>
    </source>
</evidence>
<dbReference type="Proteomes" id="UP000025227">
    <property type="component" value="Unplaced"/>
</dbReference>
<dbReference type="PROSITE" id="PS50068">
    <property type="entry name" value="LDLRA_2"/>
    <property type="match status" value="1"/>
</dbReference>
<dbReference type="AlphaFoldDB" id="A0A7I4XXI5"/>
<feature type="disulfide bond" evidence="2">
    <location>
        <begin position="54"/>
        <end position="72"/>
    </location>
</feature>
<proteinExistence type="predicted"/>
<feature type="disulfide bond" evidence="2">
    <location>
        <begin position="66"/>
        <end position="81"/>
    </location>
</feature>
<keyword evidence="3" id="KW-0472">Membrane</keyword>
<dbReference type="SUPFAM" id="SSF57424">
    <property type="entry name" value="LDL receptor-like module"/>
    <property type="match status" value="1"/>
</dbReference>